<dbReference type="Proteomes" id="UP000537326">
    <property type="component" value="Unassembled WGS sequence"/>
</dbReference>
<keyword evidence="8 11" id="KW-0808">Transferase</keyword>
<dbReference type="InterPro" id="IPR013785">
    <property type="entry name" value="Aldolase_TIM"/>
</dbReference>
<feature type="binding site" evidence="12">
    <location>
        <position position="178"/>
    </location>
    <ligand>
        <name>substrate</name>
    </ligand>
</feature>
<feature type="binding site" evidence="12">
    <location>
        <position position="238"/>
    </location>
    <ligand>
        <name>substrate</name>
    </ligand>
</feature>
<dbReference type="UniPathway" id="UPA00253">
    <property type="reaction ID" value="UER00331"/>
</dbReference>
<dbReference type="GO" id="GO:0004514">
    <property type="term" value="F:nicotinate-nucleotide diphosphorylase (carboxylating) activity"/>
    <property type="evidence" value="ECO:0007669"/>
    <property type="project" value="UniProtKB-EC"/>
</dbReference>
<evidence type="ECO:0000256" key="11">
    <source>
        <dbReference type="PIRNR" id="PIRNR006250"/>
    </source>
</evidence>
<dbReference type="InterPro" id="IPR004393">
    <property type="entry name" value="NadC"/>
</dbReference>
<evidence type="ECO:0000256" key="12">
    <source>
        <dbReference type="PIRSR" id="PIRSR006250-1"/>
    </source>
</evidence>
<dbReference type="Pfam" id="PF01729">
    <property type="entry name" value="QRPTase_C"/>
    <property type="match status" value="1"/>
</dbReference>
<protein>
    <recommendedName>
        <fullName evidence="5">Nicotinate-nucleotide pyrophosphorylase [carboxylating]</fullName>
        <ecNumber evidence="4">2.4.2.19</ecNumber>
    </recommendedName>
    <alternativeName>
        <fullName evidence="9">Quinolinate phosphoribosyltransferase [decarboxylating]</fullName>
    </alternativeName>
</protein>
<comment type="function">
    <text evidence="1">Involved in the catabolism of quinolinic acid (QA).</text>
</comment>
<dbReference type="AlphaFoldDB" id="A0A7Y9YIH0"/>
<evidence type="ECO:0000256" key="6">
    <source>
        <dbReference type="ARBA" id="ARBA00022642"/>
    </source>
</evidence>
<dbReference type="EMBL" id="JACBZI010000001">
    <property type="protein sequence ID" value="NYI11614.1"/>
    <property type="molecule type" value="Genomic_DNA"/>
</dbReference>
<dbReference type="InterPro" id="IPR037128">
    <property type="entry name" value="Quinolinate_PRibosylTase_N_sf"/>
</dbReference>
<dbReference type="Pfam" id="PF02749">
    <property type="entry name" value="QRPTase_N"/>
    <property type="match status" value="1"/>
</dbReference>
<dbReference type="CDD" id="cd01572">
    <property type="entry name" value="QPRTase"/>
    <property type="match status" value="1"/>
</dbReference>
<evidence type="ECO:0000313" key="16">
    <source>
        <dbReference type="Proteomes" id="UP000537326"/>
    </source>
</evidence>
<organism evidence="15 16">
    <name type="scientific">Nocardioides marinus</name>
    <dbReference type="NCBI Taxonomy" id="374514"/>
    <lineage>
        <taxon>Bacteria</taxon>
        <taxon>Bacillati</taxon>
        <taxon>Actinomycetota</taxon>
        <taxon>Actinomycetes</taxon>
        <taxon>Propionibacteriales</taxon>
        <taxon>Nocardioidaceae</taxon>
        <taxon>Nocardioides</taxon>
    </lineage>
</organism>
<evidence type="ECO:0000259" key="13">
    <source>
        <dbReference type="Pfam" id="PF01729"/>
    </source>
</evidence>
<dbReference type="InterPro" id="IPR027277">
    <property type="entry name" value="NadC/ModD"/>
</dbReference>
<dbReference type="NCBIfam" id="TIGR00078">
    <property type="entry name" value="nadC"/>
    <property type="match status" value="1"/>
</dbReference>
<feature type="binding site" evidence="12">
    <location>
        <position position="121"/>
    </location>
    <ligand>
        <name>substrate</name>
    </ligand>
</feature>
<dbReference type="InterPro" id="IPR002638">
    <property type="entry name" value="Quinolinate_PRibosylTrfase_C"/>
</dbReference>
<evidence type="ECO:0000256" key="5">
    <source>
        <dbReference type="ARBA" id="ARBA00020990"/>
    </source>
</evidence>
<evidence type="ECO:0000256" key="9">
    <source>
        <dbReference type="ARBA" id="ARBA00033102"/>
    </source>
</evidence>
<feature type="binding site" evidence="12">
    <location>
        <begin position="282"/>
        <end position="284"/>
    </location>
    <ligand>
        <name>substrate</name>
    </ligand>
</feature>
<evidence type="ECO:0000313" key="15">
    <source>
        <dbReference type="EMBL" id="NYI11614.1"/>
    </source>
</evidence>
<dbReference type="EC" id="2.4.2.19" evidence="4"/>
<feature type="domain" description="Quinolinate phosphoribosyl transferase C-terminal" evidence="13">
    <location>
        <begin position="133"/>
        <end position="297"/>
    </location>
</feature>
<dbReference type="Gene3D" id="3.90.1170.20">
    <property type="entry name" value="Quinolinate phosphoribosyl transferase, N-terminal domain"/>
    <property type="match status" value="1"/>
</dbReference>
<evidence type="ECO:0000256" key="7">
    <source>
        <dbReference type="ARBA" id="ARBA00022676"/>
    </source>
</evidence>
<dbReference type="InterPro" id="IPR036068">
    <property type="entry name" value="Nicotinate_pribotase-like_C"/>
</dbReference>
<gene>
    <name evidence="15" type="ORF">BKA05_003129</name>
</gene>
<evidence type="ECO:0000256" key="1">
    <source>
        <dbReference type="ARBA" id="ARBA00003237"/>
    </source>
</evidence>
<feature type="binding site" evidence="12">
    <location>
        <position position="188"/>
    </location>
    <ligand>
        <name>substrate</name>
    </ligand>
</feature>
<evidence type="ECO:0000256" key="8">
    <source>
        <dbReference type="ARBA" id="ARBA00022679"/>
    </source>
</evidence>
<accession>A0A7Y9YIH0</accession>
<dbReference type="PANTHER" id="PTHR32179:SF3">
    <property type="entry name" value="NICOTINATE-NUCLEOTIDE PYROPHOSPHORYLASE [CARBOXYLATING]"/>
    <property type="match status" value="1"/>
</dbReference>
<dbReference type="GO" id="GO:0005737">
    <property type="term" value="C:cytoplasm"/>
    <property type="evidence" value="ECO:0007669"/>
    <property type="project" value="TreeGrafter"/>
</dbReference>
<evidence type="ECO:0000259" key="14">
    <source>
        <dbReference type="Pfam" id="PF02749"/>
    </source>
</evidence>
<evidence type="ECO:0000256" key="2">
    <source>
        <dbReference type="ARBA" id="ARBA00004893"/>
    </source>
</evidence>
<dbReference type="PIRSF" id="PIRSF006250">
    <property type="entry name" value="NadC_ModD"/>
    <property type="match status" value="1"/>
</dbReference>
<feature type="binding site" evidence="12">
    <location>
        <position position="217"/>
    </location>
    <ligand>
        <name>substrate</name>
    </ligand>
</feature>
<dbReference type="RefSeq" id="WP_218843134.1">
    <property type="nucleotide sequence ID" value="NZ_BAAAPP010000017.1"/>
</dbReference>
<dbReference type="GO" id="GO:0009435">
    <property type="term" value="P:NAD+ biosynthetic process"/>
    <property type="evidence" value="ECO:0007669"/>
    <property type="project" value="UniProtKB-UniPathway"/>
</dbReference>
<evidence type="ECO:0000256" key="4">
    <source>
        <dbReference type="ARBA" id="ARBA00011944"/>
    </source>
</evidence>
<evidence type="ECO:0000256" key="3">
    <source>
        <dbReference type="ARBA" id="ARBA00009400"/>
    </source>
</evidence>
<feature type="binding site" evidence="12">
    <location>
        <begin position="261"/>
        <end position="263"/>
    </location>
    <ligand>
        <name>substrate</name>
    </ligand>
</feature>
<comment type="pathway">
    <text evidence="2">Cofactor biosynthesis; NAD(+) biosynthesis; nicotinate D-ribonucleotide from quinolinate: step 1/1.</text>
</comment>
<dbReference type="SUPFAM" id="SSF51690">
    <property type="entry name" value="Nicotinate/Quinolinate PRTase C-terminal domain-like"/>
    <property type="match status" value="1"/>
</dbReference>
<dbReference type="Gene3D" id="3.20.20.70">
    <property type="entry name" value="Aldolase class I"/>
    <property type="match status" value="1"/>
</dbReference>
<keyword evidence="6" id="KW-0662">Pyridine nucleotide biosynthesis</keyword>
<comment type="similarity">
    <text evidence="3 11">Belongs to the NadC/ModD family.</text>
</comment>
<dbReference type="FunFam" id="3.20.20.70:FF:000030">
    <property type="entry name" value="Nicotinate-nucleotide pyrophosphorylase, carboxylating"/>
    <property type="match status" value="1"/>
</dbReference>
<reference evidence="15 16" key="1">
    <citation type="submission" date="2020-07" db="EMBL/GenBank/DDBJ databases">
        <title>Sequencing the genomes of 1000 actinobacteria strains.</title>
        <authorList>
            <person name="Klenk H.-P."/>
        </authorList>
    </citation>
    <scope>NUCLEOTIDE SEQUENCE [LARGE SCALE GENOMIC DNA]</scope>
    <source>
        <strain evidence="15 16">DSM 18248</strain>
    </source>
</reference>
<feature type="binding site" evidence="12">
    <location>
        <begin position="154"/>
        <end position="156"/>
    </location>
    <ligand>
        <name>substrate</name>
    </ligand>
</feature>
<feature type="domain" description="Quinolinate phosphoribosyl transferase N-terminal" evidence="14">
    <location>
        <begin position="46"/>
        <end position="131"/>
    </location>
</feature>
<comment type="catalytic activity">
    <reaction evidence="10">
        <text>nicotinate beta-D-ribonucleotide + CO2 + diphosphate = quinolinate + 5-phospho-alpha-D-ribose 1-diphosphate + 2 H(+)</text>
        <dbReference type="Rhea" id="RHEA:12733"/>
        <dbReference type="ChEBI" id="CHEBI:15378"/>
        <dbReference type="ChEBI" id="CHEBI:16526"/>
        <dbReference type="ChEBI" id="CHEBI:29959"/>
        <dbReference type="ChEBI" id="CHEBI:33019"/>
        <dbReference type="ChEBI" id="CHEBI:57502"/>
        <dbReference type="ChEBI" id="CHEBI:58017"/>
        <dbReference type="EC" id="2.4.2.19"/>
    </reaction>
</comment>
<comment type="caution">
    <text evidence="15">The sequence shown here is derived from an EMBL/GenBank/DDBJ whole genome shotgun (WGS) entry which is preliminary data.</text>
</comment>
<dbReference type="GO" id="GO:0034213">
    <property type="term" value="P:quinolinate catabolic process"/>
    <property type="evidence" value="ECO:0007669"/>
    <property type="project" value="TreeGrafter"/>
</dbReference>
<evidence type="ECO:0000256" key="10">
    <source>
        <dbReference type="ARBA" id="ARBA00047445"/>
    </source>
</evidence>
<dbReference type="PANTHER" id="PTHR32179">
    <property type="entry name" value="NICOTINATE-NUCLEOTIDE PYROPHOSPHORYLASE [CARBOXYLATING]"/>
    <property type="match status" value="1"/>
</dbReference>
<keyword evidence="16" id="KW-1185">Reference proteome</keyword>
<proteinExistence type="inferred from homology"/>
<dbReference type="InterPro" id="IPR022412">
    <property type="entry name" value="Quinolinate_PRibosylTrfase_N"/>
</dbReference>
<name>A0A7Y9YIH0_9ACTN</name>
<keyword evidence="7 11" id="KW-0328">Glycosyltransferase</keyword>
<dbReference type="SUPFAM" id="SSF54675">
    <property type="entry name" value="Nicotinate/Quinolinate PRTase N-terminal domain-like"/>
    <property type="match status" value="1"/>
</dbReference>
<sequence length="301" mass="31665">MIARLSYARLPRPLVDELAAAGLDPVEVYGHVVSAFEEDLPDGAADVTSAAMPEMGRAVADVVSRETGVVAGLAVAEVALRYALGEDVETLQRVPDGTRVGPGDTVLTVAGPVSGVLTGERTALNFASHLSGVATATSRWVDALAGSRTRVLDTRKTLPGWRALQKYAVRCGGGVNHRFSLADRAMVKDNHVVAAGGVVEAYRLVRAANPELRIEVEVTDLDQLLAVIEAGCTEVLLDNMDDAMLTRAVELAAGRATLEASGGITLERAERIAATGVDFVSVGALTHSVTVFDLGLDFREH</sequence>